<dbReference type="InterPro" id="IPR058245">
    <property type="entry name" value="NreC/VraR/RcsB-like_REC"/>
</dbReference>
<dbReference type="SMART" id="SM00421">
    <property type="entry name" value="HTH_LUXR"/>
    <property type="match status" value="1"/>
</dbReference>
<comment type="caution">
    <text evidence="6">The sequence shown here is derived from an EMBL/GenBank/DDBJ whole genome shotgun (WGS) entry which is preliminary data.</text>
</comment>
<dbReference type="SMART" id="SM00448">
    <property type="entry name" value="REC"/>
    <property type="match status" value="1"/>
</dbReference>
<dbReference type="InterPro" id="IPR011006">
    <property type="entry name" value="CheY-like_superfamily"/>
</dbReference>
<dbReference type="CDD" id="cd17535">
    <property type="entry name" value="REC_NarL-like"/>
    <property type="match status" value="1"/>
</dbReference>
<dbReference type="GO" id="GO:0006355">
    <property type="term" value="P:regulation of DNA-templated transcription"/>
    <property type="evidence" value="ECO:0007669"/>
    <property type="project" value="InterPro"/>
</dbReference>
<dbReference type="SUPFAM" id="SSF52172">
    <property type="entry name" value="CheY-like"/>
    <property type="match status" value="1"/>
</dbReference>
<dbReference type="GO" id="GO:0003677">
    <property type="term" value="F:DNA binding"/>
    <property type="evidence" value="ECO:0007669"/>
    <property type="project" value="UniProtKB-KW"/>
</dbReference>
<dbReference type="PANTHER" id="PTHR43214:SF43">
    <property type="entry name" value="TWO-COMPONENT RESPONSE REGULATOR"/>
    <property type="match status" value="1"/>
</dbReference>
<dbReference type="CDD" id="cd06170">
    <property type="entry name" value="LuxR_C_like"/>
    <property type="match status" value="1"/>
</dbReference>
<dbReference type="PRINTS" id="PR00038">
    <property type="entry name" value="HTHLUXR"/>
</dbReference>
<gene>
    <name evidence="6" type="ORF">METHB2_100044</name>
</gene>
<proteinExistence type="predicted"/>
<dbReference type="Proteomes" id="UP000494216">
    <property type="component" value="Unassembled WGS sequence"/>
</dbReference>
<keyword evidence="2" id="KW-0238">DNA-binding</keyword>
<keyword evidence="1 3" id="KW-0597">Phosphoprotein</keyword>
<sequence>MNGSIKVILVDDHAVVRAGFRMLLSTDDTIDVIAEAERGEQACQLYLEKQPDVMVLDLSLPGIGGLESIRRICSRDSNAKILVFSVHDEAVYVNRAMESGAKGYITKHAHPNILVTAIQKIAQGETYIEQGLMKYEGASPGSGWESRETDYQTIIDSLSAREFDVFLLLAKGLTAHKIADELCLGYKTIANYGTQIRSKLKVSTVAELAHIAIILGIMKQ</sequence>
<name>A0A8S0WY22_9GAMM</name>
<dbReference type="RefSeq" id="WP_174624428.1">
    <property type="nucleotide sequence ID" value="NZ_CADCXN010000002.1"/>
</dbReference>
<evidence type="ECO:0000256" key="2">
    <source>
        <dbReference type="ARBA" id="ARBA00023125"/>
    </source>
</evidence>
<dbReference type="PANTHER" id="PTHR43214">
    <property type="entry name" value="TWO-COMPONENT RESPONSE REGULATOR"/>
    <property type="match status" value="1"/>
</dbReference>
<dbReference type="InterPro" id="IPR016032">
    <property type="entry name" value="Sig_transdc_resp-reg_C-effctor"/>
</dbReference>
<evidence type="ECO:0000259" key="5">
    <source>
        <dbReference type="PROSITE" id="PS50110"/>
    </source>
</evidence>
<evidence type="ECO:0000256" key="1">
    <source>
        <dbReference type="ARBA" id="ARBA00022553"/>
    </source>
</evidence>
<dbReference type="InterPro" id="IPR039420">
    <property type="entry name" value="WalR-like"/>
</dbReference>
<evidence type="ECO:0000313" key="7">
    <source>
        <dbReference type="Proteomes" id="UP000494216"/>
    </source>
</evidence>
<organism evidence="6 7">
    <name type="scientific">Candidatus Methylobacter favarea</name>
    <dbReference type="NCBI Taxonomy" id="2707345"/>
    <lineage>
        <taxon>Bacteria</taxon>
        <taxon>Pseudomonadati</taxon>
        <taxon>Pseudomonadota</taxon>
        <taxon>Gammaproteobacteria</taxon>
        <taxon>Methylococcales</taxon>
        <taxon>Methylococcaceae</taxon>
        <taxon>Methylobacter</taxon>
    </lineage>
</organism>
<protein>
    <submittedName>
        <fullName evidence="6">LuxR family two component transcriptional regulator</fullName>
    </submittedName>
</protein>
<dbReference type="PROSITE" id="PS50110">
    <property type="entry name" value="RESPONSE_REGULATORY"/>
    <property type="match status" value="1"/>
</dbReference>
<feature type="domain" description="Response regulatory" evidence="5">
    <location>
        <begin position="6"/>
        <end position="122"/>
    </location>
</feature>
<evidence type="ECO:0000256" key="3">
    <source>
        <dbReference type="PROSITE-ProRule" id="PRU00169"/>
    </source>
</evidence>
<feature type="modified residue" description="4-aspartylphosphate" evidence="3">
    <location>
        <position position="57"/>
    </location>
</feature>
<accession>A0A8S0WY22</accession>
<dbReference type="InterPro" id="IPR000792">
    <property type="entry name" value="Tscrpt_reg_LuxR_C"/>
</dbReference>
<keyword evidence="7" id="KW-1185">Reference proteome</keyword>
<dbReference type="GO" id="GO:0000160">
    <property type="term" value="P:phosphorelay signal transduction system"/>
    <property type="evidence" value="ECO:0007669"/>
    <property type="project" value="InterPro"/>
</dbReference>
<evidence type="ECO:0000259" key="4">
    <source>
        <dbReference type="PROSITE" id="PS50043"/>
    </source>
</evidence>
<reference evidence="6 7" key="1">
    <citation type="submission" date="2020-02" db="EMBL/GenBank/DDBJ databases">
        <authorList>
            <person name="Hogendoorn C."/>
        </authorList>
    </citation>
    <scope>NUCLEOTIDE SEQUENCE [LARGE SCALE GENOMIC DNA]</scope>
    <source>
        <strain evidence="6">METHB21</strain>
    </source>
</reference>
<dbReference type="Pfam" id="PF00072">
    <property type="entry name" value="Response_reg"/>
    <property type="match status" value="1"/>
</dbReference>
<dbReference type="AlphaFoldDB" id="A0A8S0WY22"/>
<dbReference type="SUPFAM" id="SSF46894">
    <property type="entry name" value="C-terminal effector domain of the bipartite response regulators"/>
    <property type="match status" value="1"/>
</dbReference>
<feature type="domain" description="HTH luxR-type" evidence="4">
    <location>
        <begin position="151"/>
        <end position="216"/>
    </location>
</feature>
<dbReference type="PROSITE" id="PS50043">
    <property type="entry name" value="HTH_LUXR_2"/>
    <property type="match status" value="1"/>
</dbReference>
<evidence type="ECO:0000313" key="6">
    <source>
        <dbReference type="EMBL" id="CAA9889403.1"/>
    </source>
</evidence>
<dbReference type="Gene3D" id="3.40.50.2300">
    <property type="match status" value="1"/>
</dbReference>
<dbReference type="EMBL" id="CADCXN010000002">
    <property type="protein sequence ID" value="CAA9889403.1"/>
    <property type="molecule type" value="Genomic_DNA"/>
</dbReference>
<dbReference type="Pfam" id="PF00196">
    <property type="entry name" value="GerE"/>
    <property type="match status" value="1"/>
</dbReference>
<dbReference type="InterPro" id="IPR001789">
    <property type="entry name" value="Sig_transdc_resp-reg_receiver"/>
</dbReference>